<evidence type="ECO:0000313" key="7">
    <source>
        <dbReference type="Proteomes" id="UP000186406"/>
    </source>
</evidence>
<keyword evidence="7" id="KW-1185">Reference proteome</keyword>
<dbReference type="InterPro" id="IPR050204">
    <property type="entry name" value="AraC_XylS_family_regulators"/>
</dbReference>
<keyword evidence="1" id="KW-0805">Transcription regulation</keyword>
<dbReference type="Proteomes" id="UP000186406">
    <property type="component" value="Unassembled WGS sequence"/>
</dbReference>
<evidence type="ECO:0000256" key="4">
    <source>
        <dbReference type="ARBA" id="ARBA00023163"/>
    </source>
</evidence>
<evidence type="ECO:0000256" key="2">
    <source>
        <dbReference type="ARBA" id="ARBA00023125"/>
    </source>
</evidence>
<dbReference type="PROSITE" id="PS00041">
    <property type="entry name" value="HTH_ARAC_FAMILY_1"/>
    <property type="match status" value="1"/>
</dbReference>
<evidence type="ECO:0000256" key="1">
    <source>
        <dbReference type="ARBA" id="ARBA00023015"/>
    </source>
</evidence>
<proteinExistence type="predicted"/>
<dbReference type="InterPro" id="IPR018060">
    <property type="entry name" value="HTH_AraC"/>
</dbReference>
<dbReference type="InterPro" id="IPR009057">
    <property type="entry name" value="Homeodomain-like_sf"/>
</dbReference>
<dbReference type="STRING" id="1123029.SAMN02745172_03530"/>
<dbReference type="EMBL" id="FRXO01000008">
    <property type="protein sequence ID" value="SHO66870.1"/>
    <property type="molecule type" value="Genomic_DNA"/>
</dbReference>
<protein>
    <submittedName>
        <fullName evidence="6">AraC-type DNA-binding protein</fullName>
    </submittedName>
</protein>
<dbReference type="PRINTS" id="PR00032">
    <property type="entry name" value="HTHARAC"/>
</dbReference>
<dbReference type="InterPro" id="IPR003313">
    <property type="entry name" value="AraC-bd"/>
</dbReference>
<keyword evidence="4" id="KW-0804">Transcription</keyword>
<keyword evidence="3" id="KW-0010">Activator</keyword>
<dbReference type="PROSITE" id="PS01124">
    <property type="entry name" value="HTH_ARAC_FAMILY_2"/>
    <property type="match status" value="1"/>
</dbReference>
<dbReference type="InterPro" id="IPR018062">
    <property type="entry name" value="HTH_AraC-typ_CS"/>
</dbReference>
<dbReference type="Pfam" id="PF12833">
    <property type="entry name" value="HTH_18"/>
    <property type="match status" value="1"/>
</dbReference>
<gene>
    <name evidence="6" type="ORF">SAMN02745172_03530</name>
</gene>
<dbReference type="Gene3D" id="1.10.10.60">
    <property type="entry name" value="Homeodomain-like"/>
    <property type="match status" value="1"/>
</dbReference>
<dbReference type="GO" id="GO:0043565">
    <property type="term" value="F:sequence-specific DNA binding"/>
    <property type="evidence" value="ECO:0007669"/>
    <property type="project" value="InterPro"/>
</dbReference>
<dbReference type="Pfam" id="PF02311">
    <property type="entry name" value="AraC_binding"/>
    <property type="match status" value="1"/>
</dbReference>
<organism evidence="6 7">
    <name type="scientific">Pseudoxanthobacter soli DSM 19599</name>
    <dbReference type="NCBI Taxonomy" id="1123029"/>
    <lineage>
        <taxon>Bacteria</taxon>
        <taxon>Pseudomonadati</taxon>
        <taxon>Pseudomonadota</taxon>
        <taxon>Alphaproteobacteria</taxon>
        <taxon>Hyphomicrobiales</taxon>
        <taxon>Segnochrobactraceae</taxon>
        <taxon>Pseudoxanthobacter</taxon>
    </lineage>
</organism>
<dbReference type="GO" id="GO:0003700">
    <property type="term" value="F:DNA-binding transcription factor activity"/>
    <property type="evidence" value="ECO:0007669"/>
    <property type="project" value="InterPro"/>
</dbReference>
<dbReference type="InterPro" id="IPR020449">
    <property type="entry name" value="Tscrpt_reg_AraC-type_HTH"/>
</dbReference>
<evidence type="ECO:0000256" key="3">
    <source>
        <dbReference type="ARBA" id="ARBA00023159"/>
    </source>
</evidence>
<dbReference type="AlphaFoldDB" id="A0A1M7ZPL1"/>
<sequence length="322" mass="35743">MLSFNTDDLRPQDRFDHWCEVRGKTLFGVTIELEREQRSGFRGQFAAWKRGAAVVSEMQASSYRIGRSAADIARRPENSLSIGMTVRGPGWLDAGRQPYQRVGEGQLTLQHSNLPFQAVPKRSDGFEFRLLKIPIDSEIVLGAAAHDLHAALLPQSAPFARPLTALFSALVNPGADLDDPARDVVHAARLVLLARGRLPAGMPECRAALRTGFFHAAREIMARDLHRPALSPEAVARELGISVRQIHVLFEPTGLSFMRTLTAMRVREAARRLQAEPRMSVADIAFDCGFESLSVFYRAFQKAYDMSPREHRMAGLARQATG</sequence>
<keyword evidence="2 6" id="KW-0238">DNA-binding</keyword>
<dbReference type="OrthoDB" id="252470at2"/>
<name>A0A1M7ZPL1_9HYPH</name>
<reference evidence="6 7" key="1">
    <citation type="submission" date="2016-12" db="EMBL/GenBank/DDBJ databases">
        <authorList>
            <person name="Song W.-J."/>
            <person name="Kurnit D.M."/>
        </authorList>
    </citation>
    <scope>NUCLEOTIDE SEQUENCE [LARGE SCALE GENOMIC DNA]</scope>
    <source>
        <strain evidence="6 7">DSM 19599</strain>
    </source>
</reference>
<accession>A0A1M7ZPL1</accession>
<feature type="domain" description="HTH araC/xylS-type" evidence="5">
    <location>
        <begin position="215"/>
        <end position="314"/>
    </location>
</feature>
<dbReference type="SUPFAM" id="SSF46689">
    <property type="entry name" value="Homeodomain-like"/>
    <property type="match status" value="1"/>
</dbReference>
<evidence type="ECO:0000259" key="5">
    <source>
        <dbReference type="PROSITE" id="PS01124"/>
    </source>
</evidence>
<evidence type="ECO:0000313" key="6">
    <source>
        <dbReference type="EMBL" id="SHO66870.1"/>
    </source>
</evidence>
<dbReference type="SMART" id="SM00342">
    <property type="entry name" value="HTH_ARAC"/>
    <property type="match status" value="1"/>
</dbReference>
<dbReference type="PANTHER" id="PTHR46796">
    <property type="entry name" value="HTH-TYPE TRANSCRIPTIONAL ACTIVATOR RHAS-RELATED"/>
    <property type="match status" value="1"/>
</dbReference>
<dbReference type="RefSeq" id="WP_073631136.1">
    <property type="nucleotide sequence ID" value="NZ_FRXO01000008.1"/>
</dbReference>